<dbReference type="InterPro" id="IPR042094">
    <property type="entry name" value="T2SS_GspF_sf"/>
</dbReference>
<protein>
    <recommendedName>
        <fullName evidence="9">Type II secretion system protein GspF domain-containing protein</fullName>
    </recommendedName>
</protein>
<keyword evidence="3" id="KW-1003">Cell membrane</keyword>
<keyword evidence="6 8" id="KW-1133">Transmembrane helix</keyword>
<comment type="caution">
    <text evidence="10">The sequence shown here is derived from an EMBL/GenBank/DDBJ whole genome shotgun (WGS) entry which is preliminary data.</text>
</comment>
<feature type="transmembrane region" description="Helical" evidence="8">
    <location>
        <begin position="373"/>
        <end position="394"/>
    </location>
</feature>
<dbReference type="AlphaFoldDB" id="A0A1F5K9N9"/>
<dbReference type="Proteomes" id="UP000176527">
    <property type="component" value="Unassembled WGS sequence"/>
</dbReference>
<dbReference type="InterPro" id="IPR018076">
    <property type="entry name" value="T2SS_GspF_dom"/>
</dbReference>
<evidence type="ECO:0000256" key="5">
    <source>
        <dbReference type="ARBA" id="ARBA00022692"/>
    </source>
</evidence>
<dbReference type="PANTHER" id="PTHR30012:SF0">
    <property type="entry name" value="TYPE II SECRETION SYSTEM PROTEIN F-RELATED"/>
    <property type="match status" value="1"/>
</dbReference>
<evidence type="ECO:0000256" key="8">
    <source>
        <dbReference type="SAM" id="Phobius"/>
    </source>
</evidence>
<gene>
    <name evidence="10" type="ORF">A3F00_05070</name>
</gene>
<evidence type="ECO:0000313" key="10">
    <source>
        <dbReference type="EMBL" id="OGE37530.1"/>
    </source>
</evidence>
<dbReference type="FunFam" id="1.20.81.30:FF:000001">
    <property type="entry name" value="Type II secretion system protein F"/>
    <property type="match status" value="2"/>
</dbReference>
<keyword evidence="7 8" id="KW-0472">Membrane</keyword>
<feature type="domain" description="Type II secretion system protein GspF" evidence="9">
    <location>
        <begin position="272"/>
        <end position="392"/>
    </location>
</feature>
<evidence type="ECO:0000256" key="6">
    <source>
        <dbReference type="ARBA" id="ARBA00022989"/>
    </source>
</evidence>
<keyword evidence="4" id="KW-0997">Cell inner membrane</keyword>
<evidence type="ECO:0000256" key="3">
    <source>
        <dbReference type="ARBA" id="ARBA00022475"/>
    </source>
</evidence>
<evidence type="ECO:0000313" key="11">
    <source>
        <dbReference type="Proteomes" id="UP000176527"/>
    </source>
</evidence>
<sequence>MANFIYKAKDITGELHEGEMESSNEHSALALLRKKGLIVISVKTKGSSRFDLLSKILYRVGFNEIVTMTRQLATMVSAGLVLSEAIDILEEQQENKKLKEILIEISRDLKGGLTLSGAMGRHDIFSQLFINLIKAGETSGKLDTVLLKMADSLEKDREFRAKIKGALIYPAVVIIMMVIVIIIMMTFVIPRLTSLYRESTLDLPLPTKILIATSDAFINYWWVMLIGSIGAAIGLRRWIHTPDGKLRFDQFVLKLPIIGKILTNVTLTNFNRTFGLLTTAGIPLLESISIVQDLTSNSVFRNALKSAYTGVERGLSFSAQLIALPVFPRIVGQMVRVGEETGKLDEIFAKLADYFESESDHMVKNLTVAIEPIILVVLGIGVAFLVISIILPIYKLTTSF</sequence>
<accession>A0A1F5K9N9</accession>
<evidence type="ECO:0000256" key="2">
    <source>
        <dbReference type="ARBA" id="ARBA00005745"/>
    </source>
</evidence>
<comment type="subcellular location">
    <subcellularLocation>
        <location evidence="1">Cell inner membrane</location>
        <topology evidence="1">Multi-pass membrane protein</topology>
    </subcellularLocation>
</comment>
<dbReference type="GO" id="GO:0015628">
    <property type="term" value="P:protein secretion by the type II secretion system"/>
    <property type="evidence" value="ECO:0007669"/>
    <property type="project" value="TreeGrafter"/>
</dbReference>
<evidence type="ECO:0000256" key="7">
    <source>
        <dbReference type="ARBA" id="ARBA00023136"/>
    </source>
</evidence>
<name>A0A1F5K9N9_9BACT</name>
<evidence type="ECO:0000256" key="4">
    <source>
        <dbReference type="ARBA" id="ARBA00022519"/>
    </source>
</evidence>
<comment type="similarity">
    <text evidence="2">Belongs to the GSP F family.</text>
</comment>
<feature type="transmembrane region" description="Helical" evidence="8">
    <location>
        <begin position="209"/>
        <end position="235"/>
    </location>
</feature>
<dbReference type="InterPro" id="IPR003004">
    <property type="entry name" value="GspF/PilC"/>
</dbReference>
<proteinExistence type="inferred from homology"/>
<feature type="transmembrane region" description="Helical" evidence="8">
    <location>
        <begin position="167"/>
        <end position="189"/>
    </location>
</feature>
<feature type="domain" description="Type II secretion system protein GspF" evidence="9">
    <location>
        <begin position="69"/>
        <end position="190"/>
    </location>
</feature>
<reference evidence="10 11" key="1">
    <citation type="journal article" date="2016" name="Nat. Commun.">
        <title>Thousands of microbial genomes shed light on interconnected biogeochemical processes in an aquifer system.</title>
        <authorList>
            <person name="Anantharaman K."/>
            <person name="Brown C.T."/>
            <person name="Hug L.A."/>
            <person name="Sharon I."/>
            <person name="Castelle C.J."/>
            <person name="Probst A.J."/>
            <person name="Thomas B.C."/>
            <person name="Singh A."/>
            <person name="Wilkins M.J."/>
            <person name="Karaoz U."/>
            <person name="Brodie E.L."/>
            <person name="Williams K.H."/>
            <person name="Hubbard S.S."/>
            <person name="Banfield J.F."/>
        </authorList>
    </citation>
    <scope>NUCLEOTIDE SEQUENCE [LARGE SCALE GENOMIC DNA]</scope>
</reference>
<dbReference type="PANTHER" id="PTHR30012">
    <property type="entry name" value="GENERAL SECRETION PATHWAY PROTEIN"/>
    <property type="match status" value="1"/>
</dbReference>
<dbReference type="PRINTS" id="PR00812">
    <property type="entry name" value="BCTERIALGSPF"/>
</dbReference>
<organism evidence="10 11">
    <name type="scientific">Candidatus Daviesbacteria bacterium RIFCSPHIGHO2_12_FULL_37_11</name>
    <dbReference type="NCBI Taxonomy" id="1797777"/>
    <lineage>
        <taxon>Bacteria</taxon>
        <taxon>Candidatus Daviesiibacteriota</taxon>
    </lineage>
</organism>
<dbReference type="GO" id="GO:0005886">
    <property type="term" value="C:plasma membrane"/>
    <property type="evidence" value="ECO:0007669"/>
    <property type="project" value="UniProtKB-SubCell"/>
</dbReference>
<keyword evidence="5 8" id="KW-0812">Transmembrane</keyword>
<dbReference type="Pfam" id="PF00482">
    <property type="entry name" value="T2SSF"/>
    <property type="match status" value="2"/>
</dbReference>
<evidence type="ECO:0000259" key="9">
    <source>
        <dbReference type="Pfam" id="PF00482"/>
    </source>
</evidence>
<dbReference type="EMBL" id="MFDE01000040">
    <property type="protein sequence ID" value="OGE37530.1"/>
    <property type="molecule type" value="Genomic_DNA"/>
</dbReference>
<evidence type="ECO:0000256" key="1">
    <source>
        <dbReference type="ARBA" id="ARBA00004429"/>
    </source>
</evidence>
<dbReference type="Gene3D" id="1.20.81.30">
    <property type="entry name" value="Type II secretion system (T2SS), domain F"/>
    <property type="match status" value="2"/>
</dbReference>